<evidence type="ECO:0000313" key="5">
    <source>
        <dbReference type="Proteomes" id="UP000031599"/>
    </source>
</evidence>
<comment type="caution">
    <text evidence="4">The sequence shown here is derived from an EMBL/GenBank/DDBJ whole genome shotgun (WGS) entry which is preliminary data.</text>
</comment>
<dbReference type="InterPro" id="IPR001509">
    <property type="entry name" value="Epimerase_deHydtase"/>
</dbReference>
<dbReference type="Pfam" id="PF01370">
    <property type="entry name" value="Epimerase"/>
    <property type="match status" value="1"/>
</dbReference>
<feature type="domain" description="NAD-dependent epimerase/dehydratase" evidence="2">
    <location>
        <begin position="2"/>
        <end position="116"/>
    </location>
</feature>
<dbReference type="InterPro" id="IPR010099">
    <property type="entry name" value="SDR39U1"/>
</dbReference>
<accession>A0A0C1ZPY6</accession>
<gene>
    <name evidence="4" type="ORF">DB30_00605</name>
</gene>
<keyword evidence="4" id="KW-0131">Cell cycle</keyword>
<feature type="domain" description="DUF1731" evidence="3">
    <location>
        <begin position="248"/>
        <end position="295"/>
    </location>
</feature>
<dbReference type="PANTHER" id="PTHR11092">
    <property type="entry name" value="SUGAR NUCLEOTIDE EPIMERASE RELATED"/>
    <property type="match status" value="1"/>
</dbReference>
<dbReference type="SUPFAM" id="SSF51735">
    <property type="entry name" value="NAD(P)-binding Rossmann-fold domains"/>
    <property type="match status" value="1"/>
</dbReference>
<comment type="similarity">
    <text evidence="1">Belongs to the NAD(P)-dependent epimerase/dehydratase family. SDR39U1 subfamily.</text>
</comment>
<name>A0A0C1ZPY6_9BACT</name>
<sequence>MAITGATGLIGAALGAALRERGDEAVGVSRSPGPAMIGWDPKQGFTDADALSGFDAVVNLAGESIAGRWTAAKKRRILQSRIDATSAVVRAIGSARERPRVLINASAVGLYGDRGAELLNERSEPGRASEFLVGVTQAWEDAARAVEQLPGAEVRLGLARFGVVLDANGGALGKMLGPFRMGVGGKIGSGAQWMAWVHVRDVVAALLFLIDRNDCSGAYNVVAPHPVDNAAFTAALGRVLDRPTFMRVPKLGVKMMFGEMGQALLLDSQRALPHRLLAAGFEFEFAELELALTDLLG</sequence>
<dbReference type="AlphaFoldDB" id="A0A0C1ZPY6"/>
<reference evidence="4 5" key="1">
    <citation type="submission" date="2014-12" db="EMBL/GenBank/DDBJ databases">
        <title>Genome assembly of Enhygromyxa salina DSM 15201.</title>
        <authorList>
            <person name="Sharma G."/>
            <person name="Subramanian S."/>
        </authorList>
    </citation>
    <scope>NUCLEOTIDE SEQUENCE [LARGE SCALE GENOMIC DNA]</scope>
    <source>
        <strain evidence="4 5">DSM 15201</strain>
    </source>
</reference>
<evidence type="ECO:0000259" key="2">
    <source>
        <dbReference type="Pfam" id="PF01370"/>
    </source>
</evidence>
<evidence type="ECO:0000313" key="4">
    <source>
        <dbReference type="EMBL" id="KIG13068.1"/>
    </source>
</evidence>
<organism evidence="4 5">
    <name type="scientific">Enhygromyxa salina</name>
    <dbReference type="NCBI Taxonomy" id="215803"/>
    <lineage>
        <taxon>Bacteria</taxon>
        <taxon>Pseudomonadati</taxon>
        <taxon>Myxococcota</taxon>
        <taxon>Polyangia</taxon>
        <taxon>Nannocystales</taxon>
        <taxon>Nannocystaceae</taxon>
        <taxon>Enhygromyxa</taxon>
    </lineage>
</organism>
<evidence type="ECO:0000259" key="3">
    <source>
        <dbReference type="Pfam" id="PF08338"/>
    </source>
</evidence>
<dbReference type="Pfam" id="PF08338">
    <property type="entry name" value="DUF1731"/>
    <property type="match status" value="1"/>
</dbReference>
<protein>
    <submittedName>
        <fullName evidence="4">Cell division inhibitor</fullName>
    </submittedName>
</protein>
<proteinExistence type="inferred from homology"/>
<dbReference type="EMBL" id="JMCC02000108">
    <property type="protein sequence ID" value="KIG13068.1"/>
    <property type="molecule type" value="Genomic_DNA"/>
</dbReference>
<keyword evidence="4" id="KW-0132">Cell division</keyword>
<evidence type="ECO:0000256" key="1">
    <source>
        <dbReference type="ARBA" id="ARBA00009353"/>
    </source>
</evidence>
<dbReference type="InterPro" id="IPR013549">
    <property type="entry name" value="DUF1731"/>
</dbReference>
<dbReference type="GO" id="GO:0051301">
    <property type="term" value="P:cell division"/>
    <property type="evidence" value="ECO:0007669"/>
    <property type="project" value="UniProtKB-KW"/>
</dbReference>
<dbReference type="PANTHER" id="PTHR11092:SF0">
    <property type="entry name" value="EPIMERASE FAMILY PROTEIN SDR39U1"/>
    <property type="match status" value="1"/>
</dbReference>
<dbReference type="InterPro" id="IPR036291">
    <property type="entry name" value="NAD(P)-bd_dom_sf"/>
</dbReference>
<dbReference type="Proteomes" id="UP000031599">
    <property type="component" value="Unassembled WGS sequence"/>
</dbReference>
<dbReference type="Gene3D" id="3.40.50.720">
    <property type="entry name" value="NAD(P)-binding Rossmann-like Domain"/>
    <property type="match status" value="1"/>
</dbReference>
<dbReference type="NCBIfam" id="TIGR01777">
    <property type="entry name" value="yfcH"/>
    <property type="match status" value="1"/>
</dbReference>